<dbReference type="Proteomes" id="UP000186955">
    <property type="component" value="Unassembled WGS sequence"/>
</dbReference>
<evidence type="ECO:0000313" key="3">
    <source>
        <dbReference type="Proteomes" id="UP000186955"/>
    </source>
</evidence>
<organism evidence="2 3">
    <name type="scientific">Penicillium subrubescens</name>
    <dbReference type="NCBI Taxonomy" id="1316194"/>
    <lineage>
        <taxon>Eukaryota</taxon>
        <taxon>Fungi</taxon>
        <taxon>Dikarya</taxon>
        <taxon>Ascomycota</taxon>
        <taxon>Pezizomycotina</taxon>
        <taxon>Eurotiomycetes</taxon>
        <taxon>Eurotiomycetidae</taxon>
        <taxon>Eurotiales</taxon>
        <taxon>Aspergillaceae</taxon>
        <taxon>Penicillium</taxon>
    </lineage>
</organism>
<dbReference type="EMBL" id="MNBE01000673">
    <property type="protein sequence ID" value="OKO98272.1"/>
    <property type="molecule type" value="Genomic_DNA"/>
</dbReference>
<evidence type="ECO:0000313" key="2">
    <source>
        <dbReference type="EMBL" id="OKO98272.1"/>
    </source>
</evidence>
<gene>
    <name evidence="2" type="ORF">PENSUB_9370</name>
</gene>
<dbReference type="AlphaFoldDB" id="A0A1Q5TDH8"/>
<reference evidence="2 3" key="1">
    <citation type="submission" date="2016-10" db="EMBL/GenBank/DDBJ databases">
        <title>Genome sequence of the ascomycete fungus Penicillium subrubescens.</title>
        <authorList>
            <person name="De Vries R.P."/>
            <person name="Peng M."/>
            <person name="Dilokpimol A."/>
            <person name="Hilden K."/>
            <person name="Makela M.R."/>
            <person name="Grigoriev I."/>
            <person name="Riley R."/>
            <person name="Granchi Z."/>
        </authorList>
    </citation>
    <scope>NUCLEOTIDE SEQUENCE [LARGE SCALE GENOMIC DNA]</scope>
    <source>
        <strain evidence="2 3">CBS 132785</strain>
    </source>
</reference>
<name>A0A1Q5TDH8_9EURO</name>
<protein>
    <submittedName>
        <fullName evidence="2">Uncharacterized protein</fullName>
    </submittedName>
</protein>
<evidence type="ECO:0000256" key="1">
    <source>
        <dbReference type="SAM" id="MobiDB-lite"/>
    </source>
</evidence>
<feature type="region of interest" description="Disordered" evidence="1">
    <location>
        <begin position="35"/>
        <end position="55"/>
    </location>
</feature>
<accession>A0A1Q5TDH8</accession>
<sequence>MAVPHPYFPSNNTNNGKATDHMYRWDQPLWNDSQSLRSKDTACGPTPPYIPLDHK</sequence>
<keyword evidence="3" id="KW-1185">Reference proteome</keyword>
<proteinExistence type="predicted"/>
<comment type="caution">
    <text evidence="2">The sequence shown here is derived from an EMBL/GenBank/DDBJ whole genome shotgun (WGS) entry which is preliminary data.</text>
</comment>
<feature type="compositionally biased region" description="Pro residues" evidence="1">
    <location>
        <begin position="45"/>
        <end position="55"/>
    </location>
</feature>
<feature type="region of interest" description="Disordered" evidence="1">
    <location>
        <begin position="1"/>
        <end position="20"/>
    </location>
</feature>